<protein>
    <recommendedName>
        <fullName evidence="4">C4-dicarboxylate ABC transporter substrate-binding protein</fullName>
    </recommendedName>
</protein>
<gene>
    <name evidence="2" type="ORF">DT23_12465</name>
</gene>
<evidence type="ECO:0000256" key="1">
    <source>
        <dbReference type="SAM" id="SignalP"/>
    </source>
</evidence>
<reference evidence="2 3" key="1">
    <citation type="journal article" date="2015" name="Antonie Van Leeuwenhoek">
        <title>Thioclava indica sp. nov., isolated from surface seawater of the Indian Ocean.</title>
        <authorList>
            <person name="Liu Y."/>
            <person name="Lai Q."/>
            <person name="Du J."/>
            <person name="Xu H."/>
            <person name="Jiang L."/>
            <person name="Shao Z."/>
        </authorList>
    </citation>
    <scope>NUCLEOTIDE SEQUENCE [LARGE SCALE GENOMIC DNA]</scope>
    <source>
        <strain evidence="2 3">DT23-4</strain>
    </source>
</reference>
<accession>A0A074KGS9</accession>
<dbReference type="STRING" id="1353528.DT23_12465"/>
<organism evidence="2 3">
    <name type="scientific">Thioclava indica</name>
    <dbReference type="NCBI Taxonomy" id="1353528"/>
    <lineage>
        <taxon>Bacteria</taxon>
        <taxon>Pseudomonadati</taxon>
        <taxon>Pseudomonadota</taxon>
        <taxon>Alphaproteobacteria</taxon>
        <taxon>Rhodobacterales</taxon>
        <taxon>Paracoccaceae</taxon>
        <taxon>Thioclava</taxon>
    </lineage>
</organism>
<dbReference type="Proteomes" id="UP000027471">
    <property type="component" value="Unassembled WGS sequence"/>
</dbReference>
<dbReference type="EMBL" id="AUNB01000015">
    <property type="protein sequence ID" value="KEO60772.1"/>
    <property type="molecule type" value="Genomic_DNA"/>
</dbReference>
<dbReference type="InterPro" id="IPR011852">
    <property type="entry name" value="TRAP_TAXI"/>
</dbReference>
<dbReference type="OrthoDB" id="9776669at2"/>
<dbReference type="CDD" id="cd13520">
    <property type="entry name" value="PBP2_TAXI_TRAP"/>
    <property type="match status" value="1"/>
</dbReference>
<sequence>MKKTLTAVSCAIVMIAGAAQAESLVFVTGSPGGSWYPTGGAIKSAVEDLNDDIQIQVRPGGGLANIKAISMGQAQIGISNTISSVDALAGREPFGEPMNGICNVAYLYPQVIQGAVVDLDIHSFADMKGKRLAVTPRGNTAEQLARLVLSTVDVTYDDLDQVNFASMSDQVNMMKDGQVDGFFQATGIPAGVVMDVGASRDLRLLPISDEMFAKMKEVNAGFTQITIPADAYPGMEGPVQSVSFGTHVIANCNVSEETIYEVTKSIYERLGDLGIAVAAIKNTTPEALGQDVGIPQHPGSARLFAEVAQK</sequence>
<evidence type="ECO:0000313" key="3">
    <source>
        <dbReference type="Proteomes" id="UP000027471"/>
    </source>
</evidence>
<keyword evidence="3" id="KW-1185">Reference proteome</keyword>
<dbReference type="PANTHER" id="PTHR42941:SF1">
    <property type="entry name" value="SLL1037 PROTEIN"/>
    <property type="match status" value="1"/>
</dbReference>
<dbReference type="Pfam" id="PF16868">
    <property type="entry name" value="NMT1_3"/>
    <property type="match status" value="1"/>
</dbReference>
<dbReference type="NCBIfam" id="TIGR02122">
    <property type="entry name" value="TRAP_TAXI"/>
    <property type="match status" value="1"/>
</dbReference>
<feature type="signal peptide" evidence="1">
    <location>
        <begin position="1"/>
        <end position="21"/>
    </location>
</feature>
<dbReference type="Gene3D" id="3.40.190.10">
    <property type="entry name" value="Periplasmic binding protein-like II"/>
    <property type="match status" value="2"/>
</dbReference>
<dbReference type="PANTHER" id="PTHR42941">
    <property type="entry name" value="SLL1037 PROTEIN"/>
    <property type="match status" value="1"/>
</dbReference>
<proteinExistence type="predicted"/>
<evidence type="ECO:0000313" key="2">
    <source>
        <dbReference type="EMBL" id="KEO60772.1"/>
    </source>
</evidence>
<evidence type="ECO:0008006" key="4">
    <source>
        <dbReference type="Google" id="ProtNLM"/>
    </source>
</evidence>
<dbReference type="RefSeq" id="WP_038129088.1">
    <property type="nucleotide sequence ID" value="NZ_AUNB01000015.1"/>
</dbReference>
<feature type="chain" id="PRO_5001695333" description="C4-dicarboxylate ABC transporter substrate-binding protein" evidence="1">
    <location>
        <begin position="22"/>
        <end position="310"/>
    </location>
</feature>
<comment type="caution">
    <text evidence="2">The sequence shown here is derived from an EMBL/GenBank/DDBJ whole genome shotgun (WGS) entry which is preliminary data.</text>
</comment>
<dbReference type="AlphaFoldDB" id="A0A074KGS9"/>
<dbReference type="eggNOG" id="COG2358">
    <property type="taxonomic scope" value="Bacteria"/>
</dbReference>
<name>A0A074KGS9_9RHOB</name>
<dbReference type="SUPFAM" id="SSF53850">
    <property type="entry name" value="Periplasmic binding protein-like II"/>
    <property type="match status" value="1"/>
</dbReference>
<keyword evidence="1" id="KW-0732">Signal</keyword>